<proteinExistence type="inferred from homology"/>
<comment type="caution">
    <text evidence="5">The sequence shown here is derived from an EMBL/GenBank/DDBJ whole genome shotgun (WGS) entry which is preliminary data.</text>
</comment>
<evidence type="ECO:0000313" key="5">
    <source>
        <dbReference type="EMBL" id="KAK5983138.1"/>
    </source>
</evidence>
<dbReference type="Gene3D" id="2.60.40.3330">
    <property type="match status" value="1"/>
</dbReference>
<keyword evidence="6" id="KW-1185">Reference proteome</keyword>
<accession>A0AAN8GD85</accession>
<dbReference type="GO" id="GO:0005576">
    <property type="term" value="C:extracellular region"/>
    <property type="evidence" value="ECO:0007669"/>
    <property type="project" value="UniProtKB-SubCell"/>
</dbReference>
<keyword evidence="3" id="KW-0964">Secreted</keyword>
<dbReference type="PANTHER" id="PTHR21700">
    <property type="entry name" value="TRANSTHYRETIN-LIKE FAMILY PROTEIN-RELATED"/>
    <property type="match status" value="1"/>
</dbReference>
<sequence>MLRPIHSVELRHMNPTSILIFALLPVCDGLFGFGRLQSATVVGTLRCYGVPASKVKVVLFDRELFLPDTYLDRGETDRNGEFYLFGEKREFTNIEPYVKIYHKCNYNGSGFDEREIDIADKCITKGRNSTFYLGIVNLEEK</sequence>
<reference evidence="5 6" key="1">
    <citation type="submission" date="2019-10" db="EMBL/GenBank/DDBJ databases">
        <title>Assembly and Annotation for the nematode Trichostrongylus colubriformis.</title>
        <authorList>
            <person name="Martin J."/>
        </authorList>
    </citation>
    <scope>NUCLEOTIDE SEQUENCE [LARGE SCALE GENOMIC DNA]</scope>
    <source>
        <strain evidence="5">G859</strain>
        <tissue evidence="5">Whole worm</tissue>
    </source>
</reference>
<protein>
    <submittedName>
        <fullName evidence="5">TransThyretin family domain</fullName>
    </submittedName>
</protein>
<evidence type="ECO:0000256" key="2">
    <source>
        <dbReference type="ARBA" id="ARBA00010112"/>
    </source>
</evidence>
<organism evidence="5 6">
    <name type="scientific">Trichostrongylus colubriformis</name>
    <name type="common">Black scour worm</name>
    <dbReference type="NCBI Taxonomy" id="6319"/>
    <lineage>
        <taxon>Eukaryota</taxon>
        <taxon>Metazoa</taxon>
        <taxon>Ecdysozoa</taxon>
        <taxon>Nematoda</taxon>
        <taxon>Chromadorea</taxon>
        <taxon>Rhabditida</taxon>
        <taxon>Rhabditina</taxon>
        <taxon>Rhabditomorpha</taxon>
        <taxon>Strongyloidea</taxon>
        <taxon>Trichostrongylidae</taxon>
        <taxon>Trichostrongylus</taxon>
    </lineage>
</organism>
<comment type="subcellular location">
    <subcellularLocation>
        <location evidence="1">Secreted</location>
    </subcellularLocation>
</comment>
<dbReference type="AlphaFoldDB" id="A0AAN8GD85"/>
<keyword evidence="4" id="KW-0732">Signal</keyword>
<gene>
    <name evidence="5" type="ORF">GCK32_010837</name>
</gene>
<dbReference type="EMBL" id="WIXE01004323">
    <property type="protein sequence ID" value="KAK5983138.1"/>
    <property type="molecule type" value="Genomic_DNA"/>
</dbReference>
<evidence type="ECO:0000313" key="6">
    <source>
        <dbReference type="Proteomes" id="UP001331761"/>
    </source>
</evidence>
<dbReference type="Proteomes" id="UP001331761">
    <property type="component" value="Unassembled WGS sequence"/>
</dbReference>
<dbReference type="InterPro" id="IPR001534">
    <property type="entry name" value="Transthyretin-like"/>
</dbReference>
<evidence type="ECO:0000256" key="4">
    <source>
        <dbReference type="ARBA" id="ARBA00022729"/>
    </source>
</evidence>
<dbReference type="GO" id="GO:0009986">
    <property type="term" value="C:cell surface"/>
    <property type="evidence" value="ECO:0007669"/>
    <property type="project" value="InterPro"/>
</dbReference>
<dbReference type="InterPro" id="IPR038479">
    <property type="entry name" value="Transthyretin-like_sf"/>
</dbReference>
<comment type="similarity">
    <text evidence="2">Belongs to the nematode transthyretin-like family.</text>
</comment>
<name>A0AAN8GD85_TRICO</name>
<evidence type="ECO:0000256" key="1">
    <source>
        <dbReference type="ARBA" id="ARBA00004613"/>
    </source>
</evidence>
<dbReference type="Pfam" id="PF01060">
    <property type="entry name" value="TTR-52"/>
    <property type="match status" value="1"/>
</dbReference>
<evidence type="ECO:0000256" key="3">
    <source>
        <dbReference type="ARBA" id="ARBA00022525"/>
    </source>
</evidence>